<organism evidence="2 3">
    <name type="scientific">Neurospora intermedia</name>
    <dbReference type="NCBI Taxonomy" id="5142"/>
    <lineage>
        <taxon>Eukaryota</taxon>
        <taxon>Fungi</taxon>
        <taxon>Dikarya</taxon>
        <taxon>Ascomycota</taxon>
        <taxon>Pezizomycotina</taxon>
        <taxon>Sordariomycetes</taxon>
        <taxon>Sordariomycetidae</taxon>
        <taxon>Sordariales</taxon>
        <taxon>Sordariaceae</taxon>
        <taxon>Neurospora</taxon>
    </lineage>
</organism>
<dbReference type="Pfam" id="PF06985">
    <property type="entry name" value="HET"/>
    <property type="match status" value="1"/>
</dbReference>
<comment type="caution">
    <text evidence="2">The sequence shown here is derived from an EMBL/GenBank/DDBJ whole genome shotgun (WGS) entry which is preliminary data.</text>
</comment>
<name>A0ABR3D9H2_NEUIN</name>
<keyword evidence="3" id="KW-1185">Reference proteome</keyword>
<dbReference type="PANTHER" id="PTHR33112:SF10">
    <property type="entry name" value="TOL"/>
    <property type="match status" value="1"/>
</dbReference>
<gene>
    <name evidence="2" type="ORF">QR685DRAFT_283662</name>
</gene>
<proteinExistence type="predicted"/>
<reference evidence="2 3" key="1">
    <citation type="submission" date="2023-09" db="EMBL/GenBank/DDBJ databases">
        <title>Multi-omics analysis of a traditional fermented food reveals byproduct-associated fungal strains for waste-to-food upcycling.</title>
        <authorList>
            <consortium name="Lawrence Berkeley National Laboratory"/>
            <person name="Rekdal V.M."/>
            <person name="Villalobos-Escobedo J.M."/>
            <person name="Rodriguez-Valeron N."/>
            <person name="Garcia M.O."/>
            <person name="Vasquez D.P."/>
            <person name="Damayanti I."/>
            <person name="Sorensen P.M."/>
            <person name="Baidoo E.E."/>
            <person name="De Carvalho A.C."/>
            <person name="Riley R."/>
            <person name="Lipzen A."/>
            <person name="He G."/>
            <person name="Yan M."/>
            <person name="Haridas S."/>
            <person name="Daum C."/>
            <person name="Yoshinaga Y."/>
            <person name="Ng V."/>
            <person name="Grigoriev I.V."/>
            <person name="Munk R."/>
            <person name="Nuraida L."/>
            <person name="Wijaya C.H."/>
            <person name="Morales P.-C."/>
            <person name="Keasling J.D."/>
        </authorList>
    </citation>
    <scope>NUCLEOTIDE SEQUENCE [LARGE SCALE GENOMIC DNA]</scope>
    <source>
        <strain evidence="2 3">FGSC 2613</strain>
    </source>
</reference>
<protein>
    <submittedName>
        <fullName evidence="2">Heterokaryon incompatibility protein domain-containing protein</fullName>
    </submittedName>
</protein>
<evidence type="ECO:0000313" key="2">
    <source>
        <dbReference type="EMBL" id="KAL0469325.1"/>
    </source>
</evidence>
<evidence type="ECO:0000259" key="1">
    <source>
        <dbReference type="Pfam" id="PF06985"/>
    </source>
</evidence>
<sequence length="775" mass="88933">MKTSFHFNHGTIDNTLAEKPLNKSRYPPRQLNKLCDSCQAVFPTTGPWFWDLEDAALADKDDWYLRDFSVRDLHESAGTGCHLCRVFLDSLLPPDMIVGNRQGYAEWYEANQEIQLRFSLDKDWKNVDFPMKLTILSNCQEQYTLGERFATSSVQTLRFQSVRPALSGQCTNGPAWIADIRDFLGSSSGYGPLTISQPTSTTTFGSSSIEQVRKWSTQCLEDHGHCILTFSSGNEKYRYQSKIRFVDVGTDEHPIFRLVDGETLKRQEEGCINYITLSYRWTAETAITSLRTYNKALYHDSIPTETLPQIYKDAAAVARALLIPYIWIDSLCIIQDSTADWNEQASLMDSIYTHARLNLSGMLADRAVGLRVERDPLAVSPCILSRRFPTDRNDDEERYEHFACFEGYGANSFVDLAPLFRRAWCHQERILPIRTVYFGEQLVWQCPRQMASEAFPSWIWRGLYDPFSEMSVHARRQQALDARFMVLEDSRDTWENIVKLYTQTQVTKQTDRLVALRGIFNRSGHMWDQREPDWCVAGLWKQHLVRQLLWERCGEMDRTDQEMNARAKEILDLFPSWSWASCPSEIFFQTMGLGSGHHVEDLVEVDSIQPLRPLKPGDTYTAFETGSRIILRGSIAIQFDTEKVLQAWATQDSLDGLQVSFSIDGERTLKFDTGIVFDRPQIDSIKHQDLRFLPLRMYCMMNDSCSGYVGGLLVESLGIQDGLPTYRRMGLFSAFCETEIIPGWLDCAGELVENIDVAMGDLRDKRKEFPLLQLV</sequence>
<accession>A0ABR3D9H2</accession>
<dbReference type="Proteomes" id="UP001451303">
    <property type="component" value="Unassembled WGS sequence"/>
</dbReference>
<dbReference type="EMBL" id="JAVLET010000005">
    <property type="protein sequence ID" value="KAL0469325.1"/>
    <property type="molecule type" value="Genomic_DNA"/>
</dbReference>
<evidence type="ECO:0000313" key="3">
    <source>
        <dbReference type="Proteomes" id="UP001451303"/>
    </source>
</evidence>
<feature type="domain" description="Heterokaryon incompatibility" evidence="1">
    <location>
        <begin position="274"/>
        <end position="428"/>
    </location>
</feature>
<dbReference type="InterPro" id="IPR010730">
    <property type="entry name" value="HET"/>
</dbReference>
<dbReference type="PANTHER" id="PTHR33112">
    <property type="entry name" value="DOMAIN PROTEIN, PUTATIVE-RELATED"/>
    <property type="match status" value="1"/>
</dbReference>